<reference evidence="2 3" key="1">
    <citation type="journal article" date="2019" name="Genome Biol. Evol.">
        <title>Insights into the evolution of the New World diploid cottons (Gossypium, subgenus Houzingenia) based on genome sequencing.</title>
        <authorList>
            <person name="Grover C.E."/>
            <person name="Arick M.A. 2nd"/>
            <person name="Thrash A."/>
            <person name="Conover J.L."/>
            <person name="Sanders W.S."/>
            <person name="Peterson D.G."/>
            <person name="Frelichowski J.E."/>
            <person name="Scheffler J.A."/>
            <person name="Scheffler B.E."/>
            <person name="Wendel J.F."/>
        </authorList>
    </citation>
    <scope>NUCLEOTIDE SEQUENCE [LARGE SCALE GENOMIC DNA]</scope>
    <source>
        <strain evidence="2">57</strain>
        <tissue evidence="2">Leaf</tissue>
    </source>
</reference>
<evidence type="ECO:0000256" key="1">
    <source>
        <dbReference type="SAM" id="MobiDB-lite"/>
    </source>
</evidence>
<sequence length="23" mass="2654">MDDNFSESSRIGYRMESSLDASR</sequence>
<organism evidence="2 3">
    <name type="scientific">Gossypium klotzschianum</name>
    <dbReference type="NCBI Taxonomy" id="34286"/>
    <lineage>
        <taxon>Eukaryota</taxon>
        <taxon>Viridiplantae</taxon>
        <taxon>Streptophyta</taxon>
        <taxon>Embryophyta</taxon>
        <taxon>Tracheophyta</taxon>
        <taxon>Spermatophyta</taxon>
        <taxon>Magnoliopsida</taxon>
        <taxon>eudicotyledons</taxon>
        <taxon>Gunneridae</taxon>
        <taxon>Pentapetalae</taxon>
        <taxon>rosids</taxon>
        <taxon>malvids</taxon>
        <taxon>Malvales</taxon>
        <taxon>Malvaceae</taxon>
        <taxon>Malvoideae</taxon>
        <taxon>Gossypium</taxon>
    </lineage>
</organism>
<keyword evidence="3" id="KW-1185">Reference proteome</keyword>
<dbReference type="OrthoDB" id="10440302at2759"/>
<dbReference type="Proteomes" id="UP000593573">
    <property type="component" value="Unassembled WGS sequence"/>
</dbReference>
<feature type="region of interest" description="Disordered" evidence="1">
    <location>
        <begin position="1"/>
        <end position="23"/>
    </location>
</feature>
<evidence type="ECO:0000313" key="3">
    <source>
        <dbReference type="Proteomes" id="UP000593573"/>
    </source>
</evidence>
<dbReference type="EMBL" id="JABFAB010242646">
    <property type="protein sequence ID" value="MBA0671910.1"/>
    <property type="molecule type" value="Genomic_DNA"/>
</dbReference>
<protein>
    <submittedName>
        <fullName evidence="2">Uncharacterized protein</fullName>
    </submittedName>
</protein>
<accession>A0A7J8WAR1</accession>
<proteinExistence type="predicted"/>
<name>A0A7J8WAR1_9ROSI</name>
<evidence type="ECO:0000313" key="2">
    <source>
        <dbReference type="EMBL" id="MBA0671910.1"/>
    </source>
</evidence>
<comment type="caution">
    <text evidence="2">The sequence shown here is derived from an EMBL/GenBank/DDBJ whole genome shotgun (WGS) entry which is preliminary data.</text>
</comment>
<dbReference type="AlphaFoldDB" id="A0A7J8WAR1"/>
<gene>
    <name evidence="2" type="ORF">Goklo_023944</name>
</gene>